<protein>
    <recommendedName>
        <fullName evidence="1">2Fe-2S ferredoxin-type domain-containing protein</fullName>
    </recommendedName>
</protein>
<reference evidence="2" key="1">
    <citation type="journal article" date="2014" name="Front. Microbiol.">
        <title>High frequency of phylogenetically diverse reductive dehalogenase-homologous genes in deep subseafloor sedimentary metagenomes.</title>
        <authorList>
            <person name="Kawai M."/>
            <person name="Futagami T."/>
            <person name="Toyoda A."/>
            <person name="Takaki Y."/>
            <person name="Nishi S."/>
            <person name="Hori S."/>
            <person name="Arai W."/>
            <person name="Tsubouchi T."/>
            <person name="Morono Y."/>
            <person name="Uchiyama I."/>
            <person name="Ito T."/>
            <person name="Fujiyama A."/>
            <person name="Inagaki F."/>
            <person name="Takami H."/>
        </authorList>
    </citation>
    <scope>NUCLEOTIDE SEQUENCE</scope>
    <source>
        <strain evidence="2">Expedition CK06-06</strain>
    </source>
</reference>
<evidence type="ECO:0000259" key="1">
    <source>
        <dbReference type="PROSITE" id="PS51085"/>
    </source>
</evidence>
<sequence length="133" mass="14894">MEKIKLTINSQEIKARNGATVLEAAQSAGIYIPSLCYYPDLRPLPEVTPDMACQLCLVEVDSKVVLSCTMKVSEGMIVETETPRVKELRQRHLFAILRCHPPENITGELKKAADYIGIKEPAIYIPKKLPIQE</sequence>
<dbReference type="GO" id="GO:0051536">
    <property type="term" value="F:iron-sulfur cluster binding"/>
    <property type="evidence" value="ECO:0007669"/>
    <property type="project" value="InterPro"/>
</dbReference>
<feature type="non-terminal residue" evidence="2">
    <location>
        <position position="133"/>
    </location>
</feature>
<dbReference type="SUPFAM" id="SSF54292">
    <property type="entry name" value="2Fe-2S ferredoxin-like"/>
    <property type="match status" value="1"/>
</dbReference>
<dbReference type="Pfam" id="PF13510">
    <property type="entry name" value="Fer2_4"/>
    <property type="match status" value="1"/>
</dbReference>
<dbReference type="PROSITE" id="PS51085">
    <property type="entry name" value="2FE2S_FER_2"/>
    <property type="match status" value="1"/>
</dbReference>
<dbReference type="InterPro" id="IPR036010">
    <property type="entry name" value="2Fe-2S_ferredoxin-like_sf"/>
</dbReference>
<accession>X1M3C9</accession>
<gene>
    <name evidence="2" type="ORF">S06H3_20234</name>
</gene>
<dbReference type="CDD" id="cd00207">
    <property type="entry name" value="fer2"/>
    <property type="match status" value="1"/>
</dbReference>
<name>X1M3C9_9ZZZZ</name>
<dbReference type="AlphaFoldDB" id="X1M3C9"/>
<dbReference type="InterPro" id="IPR001041">
    <property type="entry name" value="2Fe-2S_ferredoxin-type"/>
</dbReference>
<proteinExistence type="predicted"/>
<comment type="caution">
    <text evidence="2">The sequence shown here is derived from an EMBL/GenBank/DDBJ whole genome shotgun (WGS) entry which is preliminary data.</text>
</comment>
<feature type="domain" description="2Fe-2S ferredoxin-type" evidence="1">
    <location>
        <begin position="2"/>
        <end position="84"/>
    </location>
</feature>
<dbReference type="EMBL" id="BARV01010459">
    <property type="protein sequence ID" value="GAI12556.1"/>
    <property type="molecule type" value="Genomic_DNA"/>
</dbReference>
<dbReference type="Gene3D" id="3.10.20.740">
    <property type="match status" value="1"/>
</dbReference>
<organism evidence="2">
    <name type="scientific">marine sediment metagenome</name>
    <dbReference type="NCBI Taxonomy" id="412755"/>
    <lineage>
        <taxon>unclassified sequences</taxon>
        <taxon>metagenomes</taxon>
        <taxon>ecological metagenomes</taxon>
    </lineage>
</organism>
<evidence type="ECO:0000313" key="2">
    <source>
        <dbReference type="EMBL" id="GAI12556.1"/>
    </source>
</evidence>